<dbReference type="Proteomes" id="UP001279734">
    <property type="component" value="Unassembled WGS sequence"/>
</dbReference>
<dbReference type="InterPro" id="IPR054722">
    <property type="entry name" value="PolX-like_BBD"/>
</dbReference>
<dbReference type="AlphaFoldDB" id="A0AAD3Y465"/>
<evidence type="ECO:0000313" key="2">
    <source>
        <dbReference type="EMBL" id="GMH26835.1"/>
    </source>
</evidence>
<keyword evidence="3" id="KW-1185">Reference proteome</keyword>
<reference evidence="2" key="1">
    <citation type="submission" date="2023-05" db="EMBL/GenBank/DDBJ databases">
        <title>Nepenthes gracilis genome sequencing.</title>
        <authorList>
            <person name="Fukushima K."/>
        </authorList>
    </citation>
    <scope>NUCLEOTIDE SEQUENCE</scope>
    <source>
        <strain evidence="2">SING2019-196</strain>
    </source>
</reference>
<sequence length="199" mass="22378">MQVKYKEGTPIADHLNEFQGYVNKSSGMSIKFEGKLLGLWLMITLSNYWKVKRITIFNIVSNGVCKNVENKENKADKAGDKERASVVTNGDLWLACEEDEVVNLTEHRTDWVVDIGVSLYATSRKGHFISYTPGDYGVLRTGNEATSQAVGRGYVSLIINNGTRLLLRDVRCALDIHMNLFSVGRLDDEGFCNTFCEWV</sequence>
<comment type="caution">
    <text evidence="2">The sequence shown here is derived from an EMBL/GenBank/DDBJ whole genome shotgun (WGS) entry which is preliminary data.</text>
</comment>
<evidence type="ECO:0000313" key="3">
    <source>
        <dbReference type="Proteomes" id="UP001279734"/>
    </source>
</evidence>
<name>A0AAD3Y465_NEPGR</name>
<dbReference type="Pfam" id="PF22936">
    <property type="entry name" value="Pol_BBD"/>
    <property type="match status" value="1"/>
</dbReference>
<protein>
    <recommendedName>
        <fullName evidence="1">Retrovirus-related Pol polyprotein from transposon TNT 1-94-like beta-barrel domain-containing protein</fullName>
    </recommendedName>
</protein>
<proteinExistence type="predicted"/>
<organism evidence="2 3">
    <name type="scientific">Nepenthes gracilis</name>
    <name type="common">Slender pitcher plant</name>
    <dbReference type="NCBI Taxonomy" id="150966"/>
    <lineage>
        <taxon>Eukaryota</taxon>
        <taxon>Viridiplantae</taxon>
        <taxon>Streptophyta</taxon>
        <taxon>Embryophyta</taxon>
        <taxon>Tracheophyta</taxon>
        <taxon>Spermatophyta</taxon>
        <taxon>Magnoliopsida</taxon>
        <taxon>eudicotyledons</taxon>
        <taxon>Gunneridae</taxon>
        <taxon>Pentapetalae</taxon>
        <taxon>Caryophyllales</taxon>
        <taxon>Nepenthaceae</taxon>
        <taxon>Nepenthes</taxon>
    </lineage>
</organism>
<feature type="domain" description="Retrovirus-related Pol polyprotein from transposon TNT 1-94-like beta-barrel" evidence="1">
    <location>
        <begin position="111"/>
        <end position="191"/>
    </location>
</feature>
<gene>
    <name evidence="2" type="ORF">Nepgr_028678</name>
</gene>
<evidence type="ECO:0000259" key="1">
    <source>
        <dbReference type="Pfam" id="PF22936"/>
    </source>
</evidence>
<dbReference type="EMBL" id="BSYO01000032">
    <property type="protein sequence ID" value="GMH26835.1"/>
    <property type="molecule type" value="Genomic_DNA"/>
</dbReference>
<accession>A0AAD3Y465</accession>